<name>A0A4Z0WCF7_9GAMM</name>
<keyword evidence="3" id="KW-1185">Reference proteome</keyword>
<dbReference type="EMBL" id="SRMF01000005">
    <property type="protein sequence ID" value="TGG92479.1"/>
    <property type="molecule type" value="Genomic_DNA"/>
</dbReference>
<dbReference type="PANTHER" id="PTHR22674:SF6">
    <property type="entry name" value="NTPASE KAP FAMILY P-LOOP DOMAIN-CONTAINING PROTEIN 1"/>
    <property type="match status" value="1"/>
</dbReference>
<dbReference type="AlphaFoldDB" id="A0A4Z0WCF7"/>
<dbReference type="RefSeq" id="WP_135483812.1">
    <property type="nucleotide sequence ID" value="NZ_SRMF01000005.1"/>
</dbReference>
<protein>
    <submittedName>
        <fullName evidence="2">NTPase KAP</fullName>
    </submittedName>
</protein>
<dbReference type="InterPro" id="IPR027417">
    <property type="entry name" value="P-loop_NTPase"/>
</dbReference>
<reference evidence="2 3" key="1">
    <citation type="submission" date="2019-04" db="EMBL/GenBank/DDBJ databases">
        <title>Natronospirillum operosus gen. nov., sp. nov., a haloalkaliphilic satellite isolated from decaying biomass of laboratory culture of cyanobacterium Geitlerinema sp. and proposal of Natronospirillaceae fam. nov. and Saccharospirillaceae fam. nov.</title>
        <authorList>
            <person name="Kevbrin V."/>
            <person name="Boltyanskaya Y."/>
            <person name="Koziaeva V."/>
            <person name="Grouzdev D.S."/>
            <person name="Park M."/>
            <person name="Cho J."/>
        </authorList>
    </citation>
    <scope>NUCLEOTIDE SEQUENCE [LARGE SCALE GENOMIC DNA]</scope>
    <source>
        <strain evidence="2 3">G-116</strain>
    </source>
</reference>
<proteinExistence type="predicted"/>
<gene>
    <name evidence="2" type="ORF">E4656_13475</name>
</gene>
<evidence type="ECO:0000313" key="3">
    <source>
        <dbReference type="Proteomes" id="UP000297475"/>
    </source>
</evidence>
<dbReference type="OrthoDB" id="88903at2"/>
<comment type="caution">
    <text evidence="2">The sequence shown here is derived from an EMBL/GenBank/DDBJ whole genome shotgun (WGS) entry which is preliminary data.</text>
</comment>
<dbReference type="Proteomes" id="UP000297475">
    <property type="component" value="Unassembled WGS sequence"/>
</dbReference>
<organism evidence="2 3">
    <name type="scientific">Natronospirillum operosum</name>
    <dbReference type="NCBI Taxonomy" id="2759953"/>
    <lineage>
        <taxon>Bacteria</taxon>
        <taxon>Pseudomonadati</taxon>
        <taxon>Pseudomonadota</taxon>
        <taxon>Gammaproteobacteria</taxon>
        <taxon>Oceanospirillales</taxon>
        <taxon>Natronospirillaceae</taxon>
        <taxon>Natronospirillum</taxon>
    </lineage>
</organism>
<evidence type="ECO:0000313" key="2">
    <source>
        <dbReference type="EMBL" id="TGG92479.1"/>
    </source>
</evidence>
<dbReference type="PANTHER" id="PTHR22674">
    <property type="entry name" value="NTPASE, KAP FAMILY P-LOOP DOMAIN-CONTAINING 1"/>
    <property type="match status" value="1"/>
</dbReference>
<dbReference type="Gene3D" id="3.40.50.300">
    <property type="entry name" value="P-loop containing nucleotide triphosphate hydrolases"/>
    <property type="match status" value="1"/>
</dbReference>
<dbReference type="InterPro" id="IPR052754">
    <property type="entry name" value="NTPase_KAP_P-loop"/>
</dbReference>
<dbReference type="NCBIfam" id="NF041923">
    <property type="entry name" value="QatA"/>
    <property type="match status" value="1"/>
</dbReference>
<sequence length="626" mass="69458">MIVADNETAVDLLYYEAIAKTVVRLVSQKSEEPLSVGVHGDWGAGKSSILMMVEETFSNQERVLCVRFNGWLFQGFEDAKTVLIETIVKELRGKRPNSQKVAEQAKKVLRRVDWMKVTRRAGAYGLTLATGIPHPETIKELGSAARDFVGKSAEEVSSEAVAALVKGSGEFLREVSVDNAPEQMQAFRAEFAELLTNAEIDHLVVLVDDLDRCLPDTAIDTLEAIRLFLFVPRASFVIAADEGMIEYAVRQHFPDLPVATGPATYARNYLEKLIQVPFRLPSLGYAETRIYVTLLLVLNDYGERSDEFQKLTELARELLRRPWKGPGIDRKAVEKLLGGVPVEVERAMELAGRIAPILADGARGNPRQIKRFINTMMLRLAIAEERGFRDELNITVLAKVMLAERFAPELYDAMARGSANTGKSKDLAALEAVVSAQPDEDSLPDWPNLEWAKQWASIDPPLAEHDLRPYVFVTRDRRSVFGAITSLGELDELVEKLQGSPLQVKQAAAEVTRLRSIEAEQVFDALRAKVRDSEDLTQEPAGVKGLAEIANQHPFLKRPLLSFIQDLPVSKLGPWVVSGWASVFSEAQVKSDYSKTLKEWAGQNDNKQLKAAATAAIKLIGKRAQS</sequence>
<dbReference type="Pfam" id="PF07693">
    <property type="entry name" value="KAP_NTPase"/>
    <property type="match status" value="1"/>
</dbReference>
<dbReference type="SUPFAM" id="SSF52540">
    <property type="entry name" value="P-loop containing nucleoside triphosphate hydrolases"/>
    <property type="match status" value="1"/>
</dbReference>
<evidence type="ECO:0000259" key="1">
    <source>
        <dbReference type="Pfam" id="PF07693"/>
    </source>
</evidence>
<dbReference type="InterPro" id="IPR011646">
    <property type="entry name" value="KAP_P-loop"/>
</dbReference>
<feature type="domain" description="KAP NTPase" evidence="1">
    <location>
        <begin position="15"/>
        <end position="380"/>
    </location>
</feature>
<accession>A0A4Z0WCF7</accession>
<dbReference type="InterPro" id="IPR049673">
    <property type="entry name" value="QatA"/>
</dbReference>